<reference evidence="7 8" key="1">
    <citation type="submission" date="2024-07" db="EMBL/GenBank/DDBJ databases">
        <title>Section-level genome sequencing and comparative genomics of Aspergillus sections Usti and Cavernicolus.</title>
        <authorList>
            <consortium name="Lawrence Berkeley National Laboratory"/>
            <person name="Nybo J.L."/>
            <person name="Vesth T.C."/>
            <person name="Theobald S."/>
            <person name="Frisvad J.C."/>
            <person name="Larsen T.O."/>
            <person name="Kjaerboelling I."/>
            <person name="Rothschild-Mancinelli K."/>
            <person name="Lyhne E.K."/>
            <person name="Kogle M.E."/>
            <person name="Barry K."/>
            <person name="Clum A."/>
            <person name="Na H."/>
            <person name="Ledsgaard L."/>
            <person name="Lin J."/>
            <person name="Lipzen A."/>
            <person name="Kuo A."/>
            <person name="Riley R."/>
            <person name="Mondo S."/>
            <person name="Labutti K."/>
            <person name="Haridas S."/>
            <person name="Pangalinan J."/>
            <person name="Salamov A.A."/>
            <person name="Simmons B.A."/>
            <person name="Magnuson J.K."/>
            <person name="Chen J."/>
            <person name="Drula E."/>
            <person name="Henrissat B."/>
            <person name="Wiebenga A."/>
            <person name="Lubbers R.J."/>
            <person name="Gomes A.C."/>
            <person name="Makela M.R."/>
            <person name="Stajich J."/>
            <person name="Grigoriev I.V."/>
            <person name="Mortensen U.H."/>
            <person name="De Vries R.P."/>
            <person name="Baker S.E."/>
            <person name="Andersen M.R."/>
        </authorList>
    </citation>
    <scope>NUCLEOTIDE SEQUENCE [LARGE SCALE GENOMIC DNA]</scope>
    <source>
        <strain evidence="7 8">CBS 123904</strain>
    </source>
</reference>
<evidence type="ECO:0000256" key="6">
    <source>
        <dbReference type="SAM" id="Phobius"/>
    </source>
</evidence>
<comment type="caution">
    <text evidence="7">The sequence shown here is derived from an EMBL/GenBank/DDBJ whole genome shotgun (WGS) entry which is preliminary data.</text>
</comment>
<evidence type="ECO:0000313" key="8">
    <source>
        <dbReference type="Proteomes" id="UP001610446"/>
    </source>
</evidence>
<evidence type="ECO:0000313" key="7">
    <source>
        <dbReference type="EMBL" id="KAL2836876.1"/>
    </source>
</evidence>
<evidence type="ECO:0000256" key="3">
    <source>
        <dbReference type="ARBA" id="ARBA00022989"/>
    </source>
</evidence>
<evidence type="ECO:0000256" key="5">
    <source>
        <dbReference type="SAM" id="MobiDB-lite"/>
    </source>
</evidence>
<dbReference type="PANTHER" id="PTHR47685:SF1">
    <property type="entry name" value="MAGNESIUM TRANSPORT PROTEIN CORA"/>
    <property type="match status" value="1"/>
</dbReference>
<protein>
    <submittedName>
        <fullName evidence="7">Uncharacterized protein</fullName>
    </submittedName>
</protein>
<sequence>MSSVDRHADDTAEPPSLGLWSLSNLGADWDSEGEEEPSAKQSLAEQIRDIIEALKEIRSQLADQNKYLDVLAEKYIKPAPPQPPRVVYIDDEEWIEEIQPLQEQWHRSLIPDEERYQRIRDLFIDTLKEAEYSGLHISASSSTNRGIGSVKTLTAAWPVYREPPPQTKLGVTFDSEESLGVDFDTFFACCQRRRRGSHGESLHADQQQIHSVTMHETGYDSDALLEVGTFSSLAFWNSLAYKNMIPAEVPAAAQRAWSGRVCGRIISVSLEELPWIPIRTIAFVLWQLDNFLVGETVFSAVDPGWLCMTSFVSPWRKQEVPKAITLHDNVEVVTLYFQVRWMRAGTNGLYSGWIPNGIFLQRDQGDIPNVQRSTPCGLKIREERHGFAMITTVDRTFPLYTLVNITGGMPSVFEKTIDEYFDRNLQGMAARSYLRDSLTGLGVFLIVVSGTLERIAGEWISSLDQLDRTLHTSLAQMTHEKRQTLMFDSDFSKSDQYFAVLQTLYMCNDWVKRTLRDVKELCDNLDLVLSVRPATGISDRDTLAALSSAVVADSESQFHPLLERIERKVEEVKDLRDGLFNATSFKEASKGARLAEESRQQNRYFLVFTAAAIFYLPMRFVTPFFGMNIFDPNDDAAAFRTPFIIIFVVLSVATYVILTGGLLDVQEDHWIKTTLASWKLVAEALGIQPKRLTGSRIFETLRRKKAKGETTL</sequence>
<keyword evidence="2 6" id="KW-0812">Transmembrane</keyword>
<dbReference type="InterPro" id="IPR002523">
    <property type="entry name" value="MgTranspt_CorA/ZnTranspt_ZntB"/>
</dbReference>
<keyword evidence="8" id="KW-1185">Reference proteome</keyword>
<dbReference type="InterPro" id="IPR045863">
    <property type="entry name" value="CorA_TM1_TM2"/>
</dbReference>
<dbReference type="Proteomes" id="UP001610446">
    <property type="component" value="Unassembled WGS sequence"/>
</dbReference>
<comment type="subcellular location">
    <subcellularLocation>
        <location evidence="1">Membrane</location>
        <topology evidence="1">Multi-pass membrane protein</topology>
    </subcellularLocation>
</comment>
<feature type="transmembrane region" description="Helical" evidence="6">
    <location>
        <begin position="642"/>
        <end position="663"/>
    </location>
</feature>
<keyword evidence="4 6" id="KW-0472">Membrane</keyword>
<evidence type="ECO:0000256" key="2">
    <source>
        <dbReference type="ARBA" id="ARBA00022692"/>
    </source>
</evidence>
<dbReference type="SUPFAM" id="SSF144083">
    <property type="entry name" value="Magnesium transport protein CorA, transmembrane region"/>
    <property type="match status" value="1"/>
</dbReference>
<dbReference type="InterPro" id="IPR050829">
    <property type="entry name" value="CorA_MIT"/>
</dbReference>
<accession>A0ABR4JAK2</accession>
<organism evidence="7 8">
    <name type="scientific">Aspergillus pseudoustus</name>
    <dbReference type="NCBI Taxonomy" id="1810923"/>
    <lineage>
        <taxon>Eukaryota</taxon>
        <taxon>Fungi</taxon>
        <taxon>Dikarya</taxon>
        <taxon>Ascomycota</taxon>
        <taxon>Pezizomycotina</taxon>
        <taxon>Eurotiomycetes</taxon>
        <taxon>Eurotiomycetidae</taxon>
        <taxon>Eurotiales</taxon>
        <taxon>Aspergillaceae</taxon>
        <taxon>Aspergillus</taxon>
        <taxon>Aspergillus subgen. Nidulantes</taxon>
    </lineage>
</organism>
<name>A0ABR4JAK2_9EURO</name>
<keyword evidence="3 6" id="KW-1133">Transmembrane helix</keyword>
<gene>
    <name evidence="7" type="ORF">BJY01DRAFT_221469</name>
</gene>
<dbReference type="PANTHER" id="PTHR47685">
    <property type="entry name" value="MAGNESIUM TRANSPORT PROTEIN CORA"/>
    <property type="match status" value="1"/>
</dbReference>
<feature type="compositionally biased region" description="Basic and acidic residues" evidence="5">
    <location>
        <begin position="1"/>
        <end position="10"/>
    </location>
</feature>
<dbReference type="Gene3D" id="1.20.58.340">
    <property type="entry name" value="Magnesium transport protein CorA, transmembrane region"/>
    <property type="match status" value="1"/>
</dbReference>
<dbReference type="Pfam" id="PF01544">
    <property type="entry name" value="CorA"/>
    <property type="match status" value="1"/>
</dbReference>
<proteinExistence type="predicted"/>
<feature type="region of interest" description="Disordered" evidence="5">
    <location>
        <begin position="1"/>
        <end position="42"/>
    </location>
</feature>
<evidence type="ECO:0000256" key="1">
    <source>
        <dbReference type="ARBA" id="ARBA00004141"/>
    </source>
</evidence>
<feature type="transmembrane region" description="Helical" evidence="6">
    <location>
        <begin position="604"/>
        <end position="622"/>
    </location>
</feature>
<dbReference type="EMBL" id="JBFXLU010000170">
    <property type="protein sequence ID" value="KAL2836876.1"/>
    <property type="molecule type" value="Genomic_DNA"/>
</dbReference>
<evidence type="ECO:0000256" key="4">
    <source>
        <dbReference type="ARBA" id="ARBA00023136"/>
    </source>
</evidence>